<protein>
    <recommendedName>
        <fullName evidence="4">G domain-containing protein</fullName>
    </recommendedName>
</protein>
<dbReference type="CDD" id="cd22534">
    <property type="entry name" value="KH-II_Era"/>
    <property type="match status" value="1"/>
</dbReference>
<dbReference type="GO" id="GO:0019843">
    <property type="term" value="F:rRNA binding"/>
    <property type="evidence" value="ECO:0007669"/>
    <property type="project" value="TreeGrafter"/>
</dbReference>
<dbReference type="InterPro" id="IPR009019">
    <property type="entry name" value="KH_sf_prok-type"/>
</dbReference>
<dbReference type="InterPro" id="IPR006073">
    <property type="entry name" value="GTP-bd"/>
</dbReference>
<dbReference type="InterPro" id="IPR005225">
    <property type="entry name" value="Small_GTP-bd"/>
</dbReference>
<dbReference type="HAMAP" id="MF_00367">
    <property type="entry name" value="GTPase_Era"/>
    <property type="match status" value="1"/>
</dbReference>
<dbReference type="PANTHER" id="PTHR42698">
    <property type="entry name" value="GTPASE ERA"/>
    <property type="match status" value="1"/>
</dbReference>
<dbReference type="OrthoDB" id="8954335at2759"/>
<keyword evidence="3" id="KW-0342">GTP-binding</keyword>
<accession>E1ZGL0</accession>
<evidence type="ECO:0000256" key="2">
    <source>
        <dbReference type="ARBA" id="ARBA00022741"/>
    </source>
</evidence>
<keyword evidence="6" id="KW-1185">Reference proteome</keyword>
<reference evidence="5 6" key="1">
    <citation type="journal article" date="2010" name="Plant Cell">
        <title>The Chlorella variabilis NC64A genome reveals adaptation to photosymbiosis, coevolution with viruses, and cryptic sex.</title>
        <authorList>
            <person name="Blanc G."/>
            <person name="Duncan G."/>
            <person name="Agarkova I."/>
            <person name="Borodovsky M."/>
            <person name="Gurnon J."/>
            <person name="Kuo A."/>
            <person name="Lindquist E."/>
            <person name="Lucas S."/>
            <person name="Pangilinan J."/>
            <person name="Polle J."/>
            <person name="Salamov A."/>
            <person name="Terry A."/>
            <person name="Yamada T."/>
            <person name="Dunigan D.D."/>
            <person name="Grigoriev I.V."/>
            <person name="Claverie J.M."/>
            <person name="Van Etten J.L."/>
        </authorList>
    </citation>
    <scope>NUCLEOTIDE SEQUENCE [LARGE SCALE GENOMIC DNA]</scope>
    <source>
        <strain evidence="5 6">NC64A</strain>
    </source>
</reference>
<name>E1ZGL0_CHLVA</name>
<dbReference type="InterPro" id="IPR027417">
    <property type="entry name" value="P-loop_NTPase"/>
</dbReference>
<dbReference type="GO" id="GO:0005525">
    <property type="term" value="F:GTP binding"/>
    <property type="evidence" value="ECO:0007669"/>
    <property type="project" value="UniProtKB-KW"/>
</dbReference>
<evidence type="ECO:0000259" key="4">
    <source>
        <dbReference type="Pfam" id="PF01926"/>
    </source>
</evidence>
<dbReference type="GeneID" id="17354313"/>
<dbReference type="OMA" id="YVIDHRL"/>
<evidence type="ECO:0000313" key="5">
    <source>
        <dbReference type="EMBL" id="EFN54953.1"/>
    </source>
</evidence>
<dbReference type="eggNOG" id="KOG1423">
    <property type="taxonomic scope" value="Eukaryota"/>
</dbReference>
<dbReference type="STRING" id="554065.E1ZGL0"/>
<feature type="domain" description="G" evidence="4">
    <location>
        <begin position="103"/>
        <end position="210"/>
    </location>
</feature>
<dbReference type="GO" id="GO:0000028">
    <property type="term" value="P:ribosomal small subunit assembly"/>
    <property type="evidence" value="ECO:0007669"/>
    <property type="project" value="TreeGrafter"/>
</dbReference>
<dbReference type="NCBIfam" id="TIGR00231">
    <property type="entry name" value="small_GTP"/>
    <property type="match status" value="1"/>
</dbReference>
<evidence type="ECO:0000256" key="3">
    <source>
        <dbReference type="ARBA" id="ARBA00023134"/>
    </source>
</evidence>
<dbReference type="InterPro" id="IPR005662">
    <property type="entry name" value="GTPase_Era-like"/>
</dbReference>
<dbReference type="KEGG" id="cvr:CHLNCDRAFT_134713"/>
<evidence type="ECO:0000313" key="6">
    <source>
        <dbReference type="Proteomes" id="UP000008141"/>
    </source>
</evidence>
<dbReference type="FunCoup" id="E1ZGL0">
    <property type="interactions" value="1662"/>
</dbReference>
<dbReference type="PRINTS" id="PR00326">
    <property type="entry name" value="GTP1OBG"/>
</dbReference>
<sequence>MPAKTYCEREELLVSSLQQLVQLRAFRPLLSAWGACRLHSASDSDSDGELDPAAAAFFADLRRDSALLASAGGGAELHRHEQLLEAAEGTDEGVPVGQQRLLQVGVMGVPNAGKSTLVNVLAGFKVSAVSPKTNTTERPRLGAFTEGPSQVVLYDTPGVVDKLHYKNAAHRQRVRGTWAVAADCDLLLLLVDAARELQRADPRVHRLVEESASGARLGMPPGWRPPPGVLVLNKCDAIARPQRAGLLPLADKLRALRPFEDVFFVSAKDGRGLPELRQFLLDRATPGEWALGAGMATDRGEEEQALEVVREQLFLRLYKEVPYETSLRVTSCLPQPDGSVHIEMDVVVRKDSQKVIVVGRSGEAIGGVMLAAEKELRRMWGTGVRLVLTVKVHKPG</sequence>
<comment type="similarity">
    <text evidence="1">Belongs to the TRAFAC class TrmE-Era-EngA-EngB-Septin-like GTPase superfamily. Era GTPase family.</text>
</comment>
<dbReference type="GO" id="GO:0043024">
    <property type="term" value="F:ribosomal small subunit binding"/>
    <property type="evidence" value="ECO:0007669"/>
    <property type="project" value="TreeGrafter"/>
</dbReference>
<evidence type="ECO:0000256" key="1">
    <source>
        <dbReference type="ARBA" id="ARBA00007921"/>
    </source>
</evidence>
<dbReference type="AlphaFoldDB" id="E1ZGL0"/>
<dbReference type="Gene3D" id="3.40.50.300">
    <property type="entry name" value="P-loop containing nucleotide triphosphate hydrolases"/>
    <property type="match status" value="1"/>
</dbReference>
<dbReference type="EMBL" id="GL433846">
    <property type="protein sequence ID" value="EFN54953.1"/>
    <property type="molecule type" value="Genomic_DNA"/>
</dbReference>
<dbReference type="Proteomes" id="UP000008141">
    <property type="component" value="Unassembled WGS sequence"/>
</dbReference>
<dbReference type="SUPFAM" id="SSF52540">
    <property type="entry name" value="P-loop containing nucleoside triphosphate hydrolases"/>
    <property type="match status" value="1"/>
</dbReference>
<dbReference type="Pfam" id="PF01926">
    <property type="entry name" value="MMR_HSR1"/>
    <property type="match status" value="1"/>
</dbReference>
<dbReference type="InterPro" id="IPR015946">
    <property type="entry name" value="KH_dom-like_a/b"/>
</dbReference>
<gene>
    <name evidence="5" type="ORF">CHLNCDRAFT_134713</name>
</gene>
<dbReference type="SUPFAM" id="SSF54814">
    <property type="entry name" value="Prokaryotic type KH domain (KH-domain type II)"/>
    <property type="match status" value="1"/>
</dbReference>
<dbReference type="PANTHER" id="PTHR42698:SF1">
    <property type="entry name" value="GTPASE ERA, MITOCHONDRIAL"/>
    <property type="match status" value="1"/>
</dbReference>
<organism evidence="6">
    <name type="scientific">Chlorella variabilis</name>
    <name type="common">Green alga</name>
    <dbReference type="NCBI Taxonomy" id="554065"/>
    <lineage>
        <taxon>Eukaryota</taxon>
        <taxon>Viridiplantae</taxon>
        <taxon>Chlorophyta</taxon>
        <taxon>core chlorophytes</taxon>
        <taxon>Trebouxiophyceae</taxon>
        <taxon>Chlorellales</taxon>
        <taxon>Chlorellaceae</taxon>
        <taxon>Chlorella clade</taxon>
        <taxon>Chlorella</taxon>
    </lineage>
</organism>
<dbReference type="Gene3D" id="3.30.300.20">
    <property type="match status" value="1"/>
</dbReference>
<keyword evidence="2" id="KW-0547">Nucleotide-binding</keyword>
<dbReference type="InParanoid" id="E1ZGL0"/>
<dbReference type="RefSeq" id="XP_005847055.1">
    <property type="nucleotide sequence ID" value="XM_005846993.1"/>
</dbReference>
<dbReference type="NCBIfam" id="TIGR00436">
    <property type="entry name" value="era"/>
    <property type="match status" value="1"/>
</dbReference>
<proteinExistence type="inferred from homology"/>